<keyword evidence="2" id="KW-1185">Reference proteome</keyword>
<dbReference type="AlphaFoldDB" id="A0A7J8WZ10"/>
<gene>
    <name evidence="1" type="ORF">Goari_011993</name>
</gene>
<proteinExistence type="predicted"/>
<dbReference type="Proteomes" id="UP000593577">
    <property type="component" value="Unassembled WGS sequence"/>
</dbReference>
<comment type="caution">
    <text evidence="1">The sequence shown here is derived from an EMBL/GenBank/DDBJ whole genome shotgun (WGS) entry which is preliminary data.</text>
</comment>
<dbReference type="EMBL" id="JABFAA010000004">
    <property type="protein sequence ID" value="MBA0680285.1"/>
    <property type="molecule type" value="Genomic_DNA"/>
</dbReference>
<evidence type="ECO:0000313" key="2">
    <source>
        <dbReference type="Proteomes" id="UP000593577"/>
    </source>
</evidence>
<accession>A0A7J8WZ10</accession>
<sequence length="221" mass="25235">MRFAQSVWRKMKLWPTSSETAGSRKWFFKGLVWVSCKQILNKSGSIGEEGKGSGCSKFHQSIYKSREEHWRPLEAKVGNGFMRYPVENAQDPTTVKARAYLQAVTFGEEIGFSDAVVEGNALKRLSFKHTSRTLKGAAHVLAARGRRYNVLIFWMEEVPPEVEPLITNGNRERRALANEMYKREMQFELDDGGDISRGKCSEGPNYLAKRTERLVGNQLRR</sequence>
<organism evidence="1 2">
    <name type="scientific">Gossypium aridum</name>
    <name type="common">American cotton</name>
    <name type="synonym">Erioxylum aridum</name>
    <dbReference type="NCBI Taxonomy" id="34290"/>
    <lineage>
        <taxon>Eukaryota</taxon>
        <taxon>Viridiplantae</taxon>
        <taxon>Streptophyta</taxon>
        <taxon>Embryophyta</taxon>
        <taxon>Tracheophyta</taxon>
        <taxon>Spermatophyta</taxon>
        <taxon>Magnoliopsida</taxon>
        <taxon>eudicotyledons</taxon>
        <taxon>Gunneridae</taxon>
        <taxon>Pentapetalae</taxon>
        <taxon>rosids</taxon>
        <taxon>malvids</taxon>
        <taxon>Malvales</taxon>
        <taxon>Malvaceae</taxon>
        <taxon>Malvoideae</taxon>
        <taxon>Gossypium</taxon>
    </lineage>
</organism>
<name>A0A7J8WZ10_GOSAI</name>
<evidence type="ECO:0000313" key="1">
    <source>
        <dbReference type="EMBL" id="MBA0680285.1"/>
    </source>
</evidence>
<protein>
    <submittedName>
        <fullName evidence="1">Uncharacterized protein</fullName>
    </submittedName>
</protein>
<reference evidence="1 2" key="1">
    <citation type="journal article" date="2019" name="Genome Biol. Evol.">
        <title>Insights into the evolution of the New World diploid cottons (Gossypium, subgenus Houzingenia) based on genome sequencing.</title>
        <authorList>
            <person name="Grover C.E."/>
            <person name="Arick M.A. 2nd"/>
            <person name="Thrash A."/>
            <person name="Conover J.L."/>
            <person name="Sanders W.S."/>
            <person name="Peterson D.G."/>
            <person name="Frelichowski J.E."/>
            <person name="Scheffler J.A."/>
            <person name="Scheffler B.E."/>
            <person name="Wendel J.F."/>
        </authorList>
    </citation>
    <scope>NUCLEOTIDE SEQUENCE [LARGE SCALE GENOMIC DNA]</scope>
    <source>
        <strain evidence="1">185</strain>
        <tissue evidence="1">Leaf</tissue>
    </source>
</reference>